<keyword evidence="9" id="KW-0175">Coiled coil</keyword>
<comment type="subcellular location">
    <subcellularLocation>
        <location evidence="8">Mitochondrion inner membrane</location>
        <topology evidence="8">Peripheral membrane protein</topology>
        <orientation evidence="8">Intermembrane side</orientation>
    </subcellularLocation>
</comment>
<protein>
    <recommendedName>
        <fullName evidence="8">Mitochondrial import inner membrane translocase subunit</fullName>
    </recommendedName>
</protein>
<dbReference type="PANTHER" id="PTHR13172">
    <property type="entry name" value="MITOCHONDRIAL IMPORT INNER MEMBRANE TRANSLOCASE SUBUNIT TIM9B"/>
    <property type="match status" value="1"/>
</dbReference>
<dbReference type="Proteomes" id="UP000549394">
    <property type="component" value="Unassembled WGS sequence"/>
</dbReference>
<dbReference type="GO" id="GO:0015031">
    <property type="term" value="P:protein transport"/>
    <property type="evidence" value="ECO:0007669"/>
    <property type="project" value="UniProtKB-KW"/>
</dbReference>
<keyword evidence="8" id="KW-0472">Membrane</keyword>
<feature type="domain" description="Tim10-like" evidence="10">
    <location>
        <begin position="16"/>
        <end position="72"/>
    </location>
</feature>
<keyword evidence="6 8" id="KW-0496">Mitochondrion</keyword>
<evidence type="ECO:0000256" key="6">
    <source>
        <dbReference type="ARBA" id="ARBA00023128"/>
    </source>
</evidence>
<keyword evidence="8" id="KW-0143">Chaperone</keyword>
<keyword evidence="8" id="KW-0999">Mitochondrion inner membrane</keyword>
<gene>
    <name evidence="11" type="ORF">DGYR_LOCUS4929</name>
</gene>
<evidence type="ECO:0000256" key="5">
    <source>
        <dbReference type="ARBA" id="ARBA00023010"/>
    </source>
</evidence>
<keyword evidence="1 8" id="KW-0813">Transport</keyword>
<keyword evidence="4 8" id="KW-0653">Protein transport</keyword>
<comment type="subunit">
    <text evidence="8">Heterohexamer.</text>
</comment>
<dbReference type="OrthoDB" id="1551503at2759"/>
<sequence>MSASLGGVPVNESNISNLKDMLQTYNRITEQCFQRCAKCFNSIGLNEDEKMCVESCSSKFVAGNQKMIATFVELQQKKNKEATDEAAKLAAKQATDEAANLAAKQAETEEKSDT</sequence>
<evidence type="ECO:0000256" key="3">
    <source>
        <dbReference type="ARBA" id="ARBA00022833"/>
    </source>
</evidence>
<dbReference type="AlphaFoldDB" id="A0A7I8VKS1"/>
<evidence type="ECO:0000259" key="10">
    <source>
        <dbReference type="Pfam" id="PF02953"/>
    </source>
</evidence>
<keyword evidence="7 8" id="KW-1015">Disulfide bond</keyword>
<comment type="similarity">
    <text evidence="8">Belongs to the small Tim family.</text>
</comment>
<dbReference type="InterPro" id="IPR035427">
    <property type="entry name" value="Tim10-like_dom_sf"/>
</dbReference>
<accession>A0A7I8VKS1</accession>
<keyword evidence="12" id="KW-1185">Reference proteome</keyword>
<evidence type="ECO:0000313" key="11">
    <source>
        <dbReference type="EMBL" id="CAD5116292.1"/>
    </source>
</evidence>
<dbReference type="InterPro" id="IPR050673">
    <property type="entry name" value="Mito_inner_translocase_sub"/>
</dbReference>
<name>A0A7I8VKS1_9ANNE</name>
<evidence type="ECO:0000256" key="1">
    <source>
        <dbReference type="ARBA" id="ARBA00022448"/>
    </source>
</evidence>
<keyword evidence="2" id="KW-0479">Metal-binding</keyword>
<proteinExistence type="inferred from homology"/>
<evidence type="ECO:0000256" key="4">
    <source>
        <dbReference type="ARBA" id="ARBA00022927"/>
    </source>
</evidence>
<feature type="coiled-coil region" evidence="9">
    <location>
        <begin position="72"/>
        <end position="111"/>
    </location>
</feature>
<dbReference type="SUPFAM" id="SSF144122">
    <property type="entry name" value="Tim10-like"/>
    <property type="match status" value="1"/>
</dbReference>
<comment type="function">
    <text evidence="8">Mitochondrial intermembrane chaperone that participates in the import and insertion of some multi-pass transmembrane proteins into the mitochondrial inner membrane. Also required for the transfer of beta-barrel precursors from the TOM complex to the sorting and assembly machinery (SAM complex) of the outer membrane. Acts as a chaperone-like protein that protects the hydrophobic precursors from aggregation and guide them through the mitochondrial intermembrane space.</text>
</comment>
<keyword evidence="5 8" id="KW-0811">Translocation</keyword>
<comment type="domain">
    <text evidence="8">The twin CX3C motif contains 4 conserved Cys residues that form 2 disulfide bonds in the mitochondrial intermembrane space.</text>
</comment>
<dbReference type="Gene3D" id="1.10.287.810">
    <property type="entry name" value="Mitochondrial import inner membrane translocase subunit tim13 like domains"/>
    <property type="match status" value="1"/>
</dbReference>
<reference evidence="11 12" key="1">
    <citation type="submission" date="2020-08" db="EMBL/GenBank/DDBJ databases">
        <authorList>
            <person name="Hejnol A."/>
        </authorList>
    </citation>
    <scope>NUCLEOTIDE SEQUENCE [LARGE SCALE GENOMIC DNA]</scope>
</reference>
<dbReference type="InterPro" id="IPR004217">
    <property type="entry name" value="Tim10-like"/>
</dbReference>
<evidence type="ECO:0000256" key="8">
    <source>
        <dbReference type="RuleBase" id="RU367043"/>
    </source>
</evidence>
<evidence type="ECO:0000256" key="7">
    <source>
        <dbReference type="ARBA" id="ARBA00023157"/>
    </source>
</evidence>
<comment type="caution">
    <text evidence="11">The sequence shown here is derived from an EMBL/GenBank/DDBJ whole genome shotgun (WGS) entry which is preliminary data.</text>
</comment>
<evidence type="ECO:0000313" key="12">
    <source>
        <dbReference type="Proteomes" id="UP000549394"/>
    </source>
</evidence>
<keyword evidence="3" id="KW-0862">Zinc</keyword>
<evidence type="ECO:0000256" key="2">
    <source>
        <dbReference type="ARBA" id="ARBA00022723"/>
    </source>
</evidence>
<dbReference type="EMBL" id="CAJFCJ010000006">
    <property type="protein sequence ID" value="CAD5116292.1"/>
    <property type="molecule type" value="Genomic_DNA"/>
</dbReference>
<dbReference type="Pfam" id="PF02953">
    <property type="entry name" value="zf-Tim10_DDP"/>
    <property type="match status" value="1"/>
</dbReference>
<evidence type="ECO:0000256" key="9">
    <source>
        <dbReference type="SAM" id="Coils"/>
    </source>
</evidence>
<dbReference type="GO" id="GO:0005743">
    <property type="term" value="C:mitochondrial inner membrane"/>
    <property type="evidence" value="ECO:0007669"/>
    <property type="project" value="UniProtKB-SubCell"/>
</dbReference>
<organism evidence="11 12">
    <name type="scientific">Dimorphilus gyrociliatus</name>
    <dbReference type="NCBI Taxonomy" id="2664684"/>
    <lineage>
        <taxon>Eukaryota</taxon>
        <taxon>Metazoa</taxon>
        <taxon>Spiralia</taxon>
        <taxon>Lophotrochozoa</taxon>
        <taxon>Annelida</taxon>
        <taxon>Polychaeta</taxon>
        <taxon>Polychaeta incertae sedis</taxon>
        <taxon>Dinophilidae</taxon>
        <taxon>Dimorphilus</taxon>
    </lineage>
</organism>
<dbReference type="GO" id="GO:0046872">
    <property type="term" value="F:metal ion binding"/>
    <property type="evidence" value="ECO:0007669"/>
    <property type="project" value="UniProtKB-KW"/>
</dbReference>